<reference evidence="7 8" key="2">
    <citation type="submission" date="2015-05" db="EMBL/GenBank/DDBJ databases">
        <authorList>
            <person name="Morales-Cruz A."/>
            <person name="Amrine K.C."/>
            <person name="Cantu D."/>
        </authorList>
    </citation>
    <scope>NUCLEOTIDE SEQUENCE [LARGE SCALE GENOMIC DNA]</scope>
    <source>
        <strain evidence="7">UCRPC4</strain>
    </source>
</reference>
<proteinExistence type="predicted"/>
<sequence>MGAWRWVFIIEGSFTAFLAIFFWFLIPDFPEDAKWLSDEERAFLKAKLAEDQGKSGIEQRFSPGSVGRVFKDWKIFLITLMYFGGIVPAYGYAYFSPTIIKGYGYSPVKTQLMSVPPWAASWAFSNFIAFMSDKTRHRTFFTLFPLVVGIIGFAMSLSIHSHRNIQYGSLFLITSGTYTALAQIVCWGQMNTSGHIRRAVASAFQIGVGNLGGIVAVYVFPSADAPDYYLGYGVCLAFLAVSLIASFVYFFALWTQNRNRSKSPEVNLTEYEKIQLGDMASTFRYMI</sequence>
<feature type="transmembrane region" description="Helical" evidence="6">
    <location>
        <begin position="165"/>
        <end position="187"/>
    </location>
</feature>
<keyword evidence="3 6" id="KW-0812">Transmembrane</keyword>
<protein>
    <submittedName>
        <fullName evidence="7">Putative high-affinity nicotinic acid transporter</fullName>
    </submittedName>
</protein>
<feature type="transmembrane region" description="Helical" evidence="6">
    <location>
        <begin position="139"/>
        <end position="159"/>
    </location>
</feature>
<dbReference type="PANTHER" id="PTHR43791:SF46">
    <property type="entry name" value="MAJOR FACILITATOR SUPERFAMILY (MFS) PROFILE DOMAIN-CONTAINING PROTEIN-RELATED"/>
    <property type="match status" value="1"/>
</dbReference>
<keyword evidence="2" id="KW-0813">Transport</keyword>
<reference evidence="7 8" key="1">
    <citation type="submission" date="2015-05" db="EMBL/GenBank/DDBJ databases">
        <title>Distinctive expansion of gene families associated with plant cell wall degradation and secondary metabolism in the genomes of grapevine trunk pathogens.</title>
        <authorList>
            <person name="Lawrence D.P."/>
            <person name="Travadon R."/>
            <person name="Rolshausen P.E."/>
            <person name="Baumgartner K."/>
        </authorList>
    </citation>
    <scope>NUCLEOTIDE SEQUENCE [LARGE SCALE GENOMIC DNA]</scope>
    <source>
        <strain evidence="7">UCRPC4</strain>
    </source>
</reference>
<evidence type="ECO:0000256" key="3">
    <source>
        <dbReference type="ARBA" id="ARBA00022692"/>
    </source>
</evidence>
<evidence type="ECO:0000256" key="6">
    <source>
        <dbReference type="SAM" id="Phobius"/>
    </source>
</evidence>
<evidence type="ECO:0000256" key="2">
    <source>
        <dbReference type="ARBA" id="ARBA00022448"/>
    </source>
</evidence>
<evidence type="ECO:0000313" key="7">
    <source>
        <dbReference type="EMBL" id="KKY28572.1"/>
    </source>
</evidence>
<evidence type="ECO:0000313" key="8">
    <source>
        <dbReference type="Proteomes" id="UP000053317"/>
    </source>
</evidence>
<feature type="transmembrane region" description="Helical" evidence="6">
    <location>
        <begin position="75"/>
        <end position="95"/>
    </location>
</feature>
<dbReference type="AlphaFoldDB" id="A0A0G2F184"/>
<comment type="subcellular location">
    <subcellularLocation>
        <location evidence="1">Membrane</location>
        <topology evidence="1">Multi-pass membrane protein</topology>
    </subcellularLocation>
</comment>
<feature type="transmembrane region" description="Helical" evidence="6">
    <location>
        <begin position="6"/>
        <end position="26"/>
    </location>
</feature>
<dbReference type="EMBL" id="LCWF01000011">
    <property type="protein sequence ID" value="KKY28572.1"/>
    <property type="molecule type" value="Genomic_DNA"/>
</dbReference>
<feature type="transmembrane region" description="Helical" evidence="6">
    <location>
        <begin position="199"/>
        <end position="223"/>
    </location>
</feature>
<name>A0A0G2F184_PHACM</name>
<dbReference type="SUPFAM" id="SSF103473">
    <property type="entry name" value="MFS general substrate transporter"/>
    <property type="match status" value="1"/>
</dbReference>
<evidence type="ECO:0000256" key="1">
    <source>
        <dbReference type="ARBA" id="ARBA00004141"/>
    </source>
</evidence>
<dbReference type="PANTHER" id="PTHR43791">
    <property type="entry name" value="PERMEASE-RELATED"/>
    <property type="match status" value="1"/>
</dbReference>
<comment type="caution">
    <text evidence="7">The sequence shown here is derived from an EMBL/GenBank/DDBJ whole genome shotgun (WGS) entry which is preliminary data.</text>
</comment>
<dbReference type="InterPro" id="IPR036259">
    <property type="entry name" value="MFS_trans_sf"/>
</dbReference>
<organism evidence="7 8">
    <name type="scientific">Phaeomoniella chlamydospora</name>
    <name type="common">Phaeoacremonium chlamydosporum</name>
    <dbReference type="NCBI Taxonomy" id="158046"/>
    <lineage>
        <taxon>Eukaryota</taxon>
        <taxon>Fungi</taxon>
        <taxon>Dikarya</taxon>
        <taxon>Ascomycota</taxon>
        <taxon>Pezizomycotina</taxon>
        <taxon>Eurotiomycetes</taxon>
        <taxon>Chaetothyriomycetidae</taxon>
        <taxon>Phaeomoniellales</taxon>
        <taxon>Phaeomoniellaceae</taxon>
        <taxon>Phaeomoniella</taxon>
    </lineage>
</organism>
<dbReference type="Proteomes" id="UP000053317">
    <property type="component" value="Unassembled WGS sequence"/>
</dbReference>
<dbReference type="Gene3D" id="1.20.1250.20">
    <property type="entry name" value="MFS general substrate transporter like domains"/>
    <property type="match status" value="1"/>
</dbReference>
<keyword evidence="4 6" id="KW-1133">Transmembrane helix</keyword>
<dbReference type="Pfam" id="PF07690">
    <property type="entry name" value="MFS_1"/>
    <property type="match status" value="1"/>
</dbReference>
<dbReference type="GO" id="GO:0022857">
    <property type="term" value="F:transmembrane transporter activity"/>
    <property type="evidence" value="ECO:0007669"/>
    <property type="project" value="InterPro"/>
</dbReference>
<evidence type="ECO:0000256" key="5">
    <source>
        <dbReference type="ARBA" id="ARBA00023136"/>
    </source>
</evidence>
<keyword evidence="8" id="KW-1185">Reference proteome</keyword>
<dbReference type="OrthoDB" id="2985014at2759"/>
<feature type="transmembrane region" description="Helical" evidence="6">
    <location>
        <begin position="229"/>
        <end position="254"/>
    </location>
</feature>
<gene>
    <name evidence="7" type="ORF">UCRPC4_g00503</name>
</gene>
<evidence type="ECO:0000256" key="4">
    <source>
        <dbReference type="ARBA" id="ARBA00022989"/>
    </source>
</evidence>
<dbReference type="GO" id="GO:0005886">
    <property type="term" value="C:plasma membrane"/>
    <property type="evidence" value="ECO:0007669"/>
    <property type="project" value="TreeGrafter"/>
</dbReference>
<accession>A0A0G2F184</accession>
<dbReference type="InterPro" id="IPR011701">
    <property type="entry name" value="MFS"/>
</dbReference>
<dbReference type="FunFam" id="1.20.1250.20:FF:000068">
    <property type="entry name" value="MFS general substrate transporter"/>
    <property type="match status" value="1"/>
</dbReference>
<keyword evidence="5 6" id="KW-0472">Membrane</keyword>